<dbReference type="InterPro" id="IPR052917">
    <property type="entry name" value="Stress-Dev_Protein"/>
</dbReference>
<dbReference type="PANTHER" id="PTHR34818">
    <property type="entry name" value="PROTEIN BLI-3"/>
    <property type="match status" value="1"/>
</dbReference>
<dbReference type="OrthoDB" id="434253at2759"/>
<reference evidence="2" key="1">
    <citation type="journal article" date="2020" name="Stud. Mycol.">
        <title>101 Dothideomycetes genomes: a test case for predicting lifestyles and emergence of pathogens.</title>
        <authorList>
            <person name="Haridas S."/>
            <person name="Albert R."/>
            <person name="Binder M."/>
            <person name="Bloem J."/>
            <person name="Labutti K."/>
            <person name="Salamov A."/>
            <person name="Andreopoulos B."/>
            <person name="Baker S."/>
            <person name="Barry K."/>
            <person name="Bills G."/>
            <person name="Bluhm B."/>
            <person name="Cannon C."/>
            <person name="Castanera R."/>
            <person name="Culley D."/>
            <person name="Daum C."/>
            <person name="Ezra D."/>
            <person name="Gonzalez J."/>
            <person name="Henrissat B."/>
            <person name="Kuo A."/>
            <person name="Liang C."/>
            <person name="Lipzen A."/>
            <person name="Lutzoni F."/>
            <person name="Magnuson J."/>
            <person name="Mondo S."/>
            <person name="Nolan M."/>
            <person name="Ohm R."/>
            <person name="Pangilinan J."/>
            <person name="Park H.-J."/>
            <person name="Ramirez L."/>
            <person name="Alfaro M."/>
            <person name="Sun H."/>
            <person name="Tritt A."/>
            <person name="Yoshinaga Y."/>
            <person name="Zwiers L.-H."/>
            <person name="Turgeon B."/>
            <person name="Goodwin S."/>
            <person name="Spatafora J."/>
            <person name="Crous P."/>
            <person name="Grigoriev I."/>
        </authorList>
    </citation>
    <scope>NUCLEOTIDE SEQUENCE</scope>
    <source>
        <strain evidence="2">CBS 115976</strain>
    </source>
</reference>
<evidence type="ECO:0000313" key="2">
    <source>
        <dbReference type="EMBL" id="KAF2671056.1"/>
    </source>
</evidence>
<evidence type="ECO:0000259" key="1">
    <source>
        <dbReference type="Pfam" id="PF16242"/>
    </source>
</evidence>
<dbReference type="PANTHER" id="PTHR34818:SF1">
    <property type="entry name" value="PROTEIN BLI-3"/>
    <property type="match status" value="1"/>
</dbReference>
<name>A0A6A6UH90_9PEZI</name>
<gene>
    <name evidence="2" type="ORF">BT63DRAFT_385530</name>
</gene>
<dbReference type="Proteomes" id="UP000799302">
    <property type="component" value="Unassembled WGS sequence"/>
</dbReference>
<dbReference type="AlphaFoldDB" id="A0A6A6UH90"/>
<dbReference type="InterPro" id="IPR012349">
    <property type="entry name" value="Split_barrel_FMN-bd"/>
</dbReference>
<evidence type="ECO:0000313" key="3">
    <source>
        <dbReference type="Proteomes" id="UP000799302"/>
    </source>
</evidence>
<dbReference type="Pfam" id="PF16242">
    <property type="entry name" value="Pyrid_ox_like"/>
    <property type="match status" value="1"/>
</dbReference>
<organism evidence="2 3">
    <name type="scientific">Microthyrium microscopicum</name>
    <dbReference type="NCBI Taxonomy" id="703497"/>
    <lineage>
        <taxon>Eukaryota</taxon>
        <taxon>Fungi</taxon>
        <taxon>Dikarya</taxon>
        <taxon>Ascomycota</taxon>
        <taxon>Pezizomycotina</taxon>
        <taxon>Dothideomycetes</taxon>
        <taxon>Dothideomycetes incertae sedis</taxon>
        <taxon>Microthyriales</taxon>
        <taxon>Microthyriaceae</taxon>
        <taxon>Microthyrium</taxon>
    </lineage>
</organism>
<dbReference type="InterPro" id="IPR038725">
    <property type="entry name" value="YdaG_split_barrel_FMN-bd"/>
</dbReference>
<protein>
    <recommendedName>
        <fullName evidence="1">General stress protein FMN-binding split barrel domain-containing protein</fullName>
    </recommendedName>
</protein>
<keyword evidence="3" id="KW-1185">Reference proteome</keyword>
<feature type="domain" description="General stress protein FMN-binding split barrel" evidence="1">
    <location>
        <begin position="60"/>
        <end position="213"/>
    </location>
</feature>
<proteinExistence type="predicted"/>
<dbReference type="SUPFAM" id="SSF50475">
    <property type="entry name" value="FMN-binding split barrel"/>
    <property type="match status" value="1"/>
</dbReference>
<sequence>MRPFVPLIQLCNRRQILTLNQTNFSRYIKANMSTSTQDLGKPSDPYKEANLQKDVPLDEKVQDLGTFVEKCKFCMMATRIASSGLIVSRCMALAGKENNGVDFIFHANTESGKLDDLKSDSDINLGFLNSSGEWASISGKADVVTDREQIKKWYSESLKAWMGDLEDGKHDGGPEDPRICLIKVKAVTAQYATSRKGLIGSAVEFAKGVAAGNPPQLNKLRHLDEEEINQWRSK</sequence>
<accession>A0A6A6UH90</accession>
<dbReference type="EMBL" id="MU004233">
    <property type="protein sequence ID" value="KAF2671056.1"/>
    <property type="molecule type" value="Genomic_DNA"/>
</dbReference>
<dbReference type="Gene3D" id="2.30.110.10">
    <property type="entry name" value="Electron Transport, Fmn-binding Protein, Chain A"/>
    <property type="match status" value="1"/>
</dbReference>